<dbReference type="SUPFAM" id="SSF56112">
    <property type="entry name" value="Protein kinase-like (PK-like)"/>
    <property type="match status" value="1"/>
</dbReference>
<dbReference type="InterPro" id="IPR015897">
    <property type="entry name" value="CHK_kinase-like"/>
</dbReference>
<feature type="domain" description="CHK kinase-like" evidence="1">
    <location>
        <begin position="123"/>
        <end position="297"/>
    </location>
</feature>
<dbReference type="InterPro" id="IPR011009">
    <property type="entry name" value="Kinase-like_dom_sf"/>
</dbReference>
<dbReference type="PANTHER" id="PTHR11012">
    <property type="entry name" value="PROTEIN KINASE-LIKE DOMAIN-CONTAINING"/>
    <property type="match status" value="1"/>
</dbReference>
<evidence type="ECO:0000259" key="1">
    <source>
        <dbReference type="SMART" id="SM00587"/>
    </source>
</evidence>
<name>A0A8H5IYU3_9HYPO</name>
<proteinExistence type="predicted"/>
<keyword evidence="3" id="KW-1185">Reference proteome</keyword>
<dbReference type="AlphaFoldDB" id="A0A8H5IYU3"/>
<accession>A0A8H5IYU3</accession>
<gene>
    <name evidence="2" type="ORF">FNAPI_9065</name>
</gene>
<protein>
    <submittedName>
        <fullName evidence="2">Aminoglycoside phosphotransferase</fullName>
    </submittedName>
</protein>
<sequence>MTASDIYPLPTVPEQVTGRWLGKVLGHNIKSLYMTHGILNATASKLFYTIEYEDDGNEEERPKHVCIKGGFNPAMLATKGFRELLIAAYTNEAKFFTLVAPTLNHISLTKMWWAGVGDEQGILVMEDLNEAGYTFGNPQHAWSVDQVKAGVEQLAALHASTWGYSYEDYPWITASYEGMMMALTDMWDDQIHGADRPPCPDIIRASRDRTVNAIKKHFATKNPKFMSLIHGDPHTGNTYLDKAGNPRFLDWQTFHIGSPFHDLSYFLVGALSVEDRRAHEMSIIDHYLLSLARFGGPPLSTQDEDVMREYSKATMAGMGWILTPYALQKKECVFPMCERYGAAIVDHKSIEIVEALPVVCNN</sequence>
<dbReference type="Pfam" id="PF02958">
    <property type="entry name" value="EcKL"/>
    <property type="match status" value="1"/>
</dbReference>
<dbReference type="InterPro" id="IPR004119">
    <property type="entry name" value="EcKL"/>
</dbReference>
<organism evidence="2 3">
    <name type="scientific">Fusarium napiforme</name>
    <dbReference type="NCBI Taxonomy" id="42672"/>
    <lineage>
        <taxon>Eukaryota</taxon>
        <taxon>Fungi</taxon>
        <taxon>Dikarya</taxon>
        <taxon>Ascomycota</taxon>
        <taxon>Pezizomycotina</taxon>
        <taxon>Sordariomycetes</taxon>
        <taxon>Hypocreomycetidae</taxon>
        <taxon>Hypocreales</taxon>
        <taxon>Nectriaceae</taxon>
        <taxon>Fusarium</taxon>
        <taxon>Fusarium fujikuroi species complex</taxon>
    </lineage>
</organism>
<comment type="caution">
    <text evidence="2">The sequence shown here is derived from an EMBL/GenBank/DDBJ whole genome shotgun (WGS) entry which is preliminary data.</text>
</comment>
<dbReference type="Proteomes" id="UP000574317">
    <property type="component" value="Unassembled WGS sequence"/>
</dbReference>
<dbReference type="Gene3D" id="3.90.1200.10">
    <property type="match status" value="1"/>
</dbReference>
<keyword evidence="2" id="KW-0808">Transferase</keyword>
<evidence type="ECO:0000313" key="2">
    <source>
        <dbReference type="EMBL" id="KAF5545699.1"/>
    </source>
</evidence>
<dbReference type="EMBL" id="JAAOAO010000358">
    <property type="protein sequence ID" value="KAF5545699.1"/>
    <property type="molecule type" value="Genomic_DNA"/>
</dbReference>
<reference evidence="2 3" key="1">
    <citation type="submission" date="2020-05" db="EMBL/GenBank/DDBJ databases">
        <title>Identification and distribution of gene clusters putatively required for synthesis of sphingolipid metabolism inhibitors in phylogenetically diverse species of the filamentous fungus Fusarium.</title>
        <authorList>
            <person name="Kim H.-S."/>
            <person name="Busman M."/>
            <person name="Brown D.W."/>
            <person name="Divon H."/>
            <person name="Uhlig S."/>
            <person name="Proctor R.H."/>
        </authorList>
    </citation>
    <scope>NUCLEOTIDE SEQUENCE [LARGE SCALE GENOMIC DNA]</scope>
    <source>
        <strain evidence="2 3">NRRL 25196</strain>
    </source>
</reference>
<evidence type="ECO:0000313" key="3">
    <source>
        <dbReference type="Proteomes" id="UP000574317"/>
    </source>
</evidence>
<dbReference type="SMART" id="SM00587">
    <property type="entry name" value="CHK"/>
    <property type="match status" value="1"/>
</dbReference>
<dbReference type="PANTHER" id="PTHR11012:SF30">
    <property type="entry name" value="PROTEIN KINASE-LIKE DOMAIN-CONTAINING"/>
    <property type="match status" value="1"/>
</dbReference>
<dbReference type="GO" id="GO:0016740">
    <property type="term" value="F:transferase activity"/>
    <property type="evidence" value="ECO:0007669"/>
    <property type="project" value="UniProtKB-KW"/>
</dbReference>